<reference evidence="2 3" key="1">
    <citation type="submission" date="2016-10" db="EMBL/GenBank/DDBJ databases">
        <title>The genome sequence of Colletotrichum fioriniae PJ7.</title>
        <authorList>
            <person name="Baroncelli R."/>
        </authorList>
    </citation>
    <scope>NUCLEOTIDE SEQUENCE [LARGE SCALE GENOMIC DNA]</scope>
    <source>
        <strain evidence="2 3">IMI 309622</strain>
    </source>
</reference>
<dbReference type="AlphaFoldDB" id="A0AAI9Z0G2"/>
<gene>
    <name evidence="2" type="ORF">CCOS01_05602</name>
</gene>
<feature type="region of interest" description="Disordered" evidence="1">
    <location>
        <begin position="102"/>
        <end position="144"/>
    </location>
</feature>
<sequence>MHERLQKAPSPLTLCQKPPSRTPSYVVSPRLRGLRSLLQLKPAHRMERPGGDGATKAQSHRQAGCASSTRTRATLGPVHQETAPVFQNKLVEVLLSPHMPANLTNTIRNTNTEGPHHGKPQSESAPRLDRNSSPSSLPPRAGGGYSGHLSVTGSCFKHNPLKGSGSWEGQVSHTLHSSASCLPKRDPFALAAHLQDKCGKRETRKEEKRTLVFPTLAFRRFCLAFRRVSSLTTGNELEPNGDRRVLGLARHEVRTLCPP</sequence>
<feature type="compositionally biased region" description="Polar residues" evidence="1">
    <location>
        <begin position="56"/>
        <end position="72"/>
    </location>
</feature>
<dbReference type="EMBL" id="MOOE01000005">
    <property type="protein sequence ID" value="KAK1530499.1"/>
    <property type="molecule type" value="Genomic_DNA"/>
</dbReference>
<protein>
    <submittedName>
        <fullName evidence="2">Uncharacterized protein</fullName>
    </submittedName>
</protein>
<organism evidence="2 3">
    <name type="scientific">Colletotrichum costaricense</name>
    <dbReference type="NCBI Taxonomy" id="1209916"/>
    <lineage>
        <taxon>Eukaryota</taxon>
        <taxon>Fungi</taxon>
        <taxon>Dikarya</taxon>
        <taxon>Ascomycota</taxon>
        <taxon>Pezizomycotina</taxon>
        <taxon>Sordariomycetes</taxon>
        <taxon>Hypocreomycetidae</taxon>
        <taxon>Glomerellales</taxon>
        <taxon>Glomerellaceae</taxon>
        <taxon>Colletotrichum</taxon>
        <taxon>Colletotrichum acutatum species complex</taxon>
    </lineage>
</organism>
<accession>A0AAI9Z0G2</accession>
<name>A0AAI9Z0G2_9PEZI</name>
<keyword evidence="3" id="KW-1185">Reference proteome</keyword>
<feature type="region of interest" description="Disordered" evidence="1">
    <location>
        <begin position="41"/>
        <end position="73"/>
    </location>
</feature>
<evidence type="ECO:0000313" key="2">
    <source>
        <dbReference type="EMBL" id="KAK1530499.1"/>
    </source>
</evidence>
<feature type="compositionally biased region" description="Polar residues" evidence="1">
    <location>
        <begin position="102"/>
        <end position="113"/>
    </location>
</feature>
<proteinExistence type="predicted"/>
<dbReference type="GeneID" id="85337326"/>
<dbReference type="Proteomes" id="UP001240678">
    <property type="component" value="Unassembled WGS sequence"/>
</dbReference>
<dbReference type="RefSeq" id="XP_060315551.1">
    <property type="nucleotide sequence ID" value="XM_060453779.1"/>
</dbReference>
<evidence type="ECO:0000313" key="3">
    <source>
        <dbReference type="Proteomes" id="UP001240678"/>
    </source>
</evidence>
<evidence type="ECO:0000256" key="1">
    <source>
        <dbReference type="SAM" id="MobiDB-lite"/>
    </source>
</evidence>
<feature type="region of interest" description="Disordered" evidence="1">
    <location>
        <begin position="1"/>
        <end position="25"/>
    </location>
</feature>
<comment type="caution">
    <text evidence="2">The sequence shown here is derived from an EMBL/GenBank/DDBJ whole genome shotgun (WGS) entry which is preliminary data.</text>
</comment>